<dbReference type="InterPro" id="IPR037069">
    <property type="entry name" value="AcylCoA_DH/ox_N_sf"/>
</dbReference>
<protein>
    <submittedName>
        <fullName evidence="9">Acyl-CoA dehydrogenase fadE12</fullName>
        <ecNumber evidence="9">1.3.99.-</ecNumber>
    </submittedName>
</protein>
<evidence type="ECO:0000256" key="2">
    <source>
        <dbReference type="ARBA" id="ARBA00009347"/>
    </source>
</evidence>
<keyword evidence="4 5" id="KW-0274">FAD</keyword>
<feature type="domain" description="Acyl-CoA oxidase/dehydrogenase middle" evidence="7">
    <location>
        <begin position="131"/>
        <end position="233"/>
    </location>
</feature>
<dbReference type="InterPro" id="IPR046373">
    <property type="entry name" value="Acyl-CoA_Oxase/DH_mid-dom_sf"/>
</dbReference>
<dbReference type="PIRSF" id="PIRSF016578">
    <property type="entry name" value="HsaA"/>
    <property type="match status" value="1"/>
</dbReference>
<evidence type="ECO:0000259" key="7">
    <source>
        <dbReference type="Pfam" id="PF02770"/>
    </source>
</evidence>
<keyword evidence="5 9" id="KW-0560">Oxidoreductase</keyword>
<evidence type="ECO:0000256" key="3">
    <source>
        <dbReference type="ARBA" id="ARBA00022630"/>
    </source>
</evidence>
<evidence type="ECO:0000313" key="10">
    <source>
        <dbReference type="Proteomes" id="UP000032360"/>
    </source>
</evidence>
<dbReference type="Pfam" id="PF02771">
    <property type="entry name" value="Acyl-CoA_dh_N"/>
    <property type="match status" value="1"/>
</dbReference>
<comment type="similarity">
    <text evidence="2 5">Belongs to the acyl-CoA dehydrogenase family.</text>
</comment>
<dbReference type="Pfam" id="PF00441">
    <property type="entry name" value="Acyl-CoA_dh_1"/>
    <property type="match status" value="1"/>
</dbReference>
<dbReference type="EMBL" id="JXYS01000023">
    <property type="protein sequence ID" value="KJF18204.1"/>
    <property type="molecule type" value="Genomic_DNA"/>
</dbReference>
<dbReference type="PANTHER" id="PTHR43884">
    <property type="entry name" value="ACYL-COA DEHYDROGENASE"/>
    <property type="match status" value="1"/>
</dbReference>
<dbReference type="Pfam" id="PF02770">
    <property type="entry name" value="Acyl-CoA_dh_M"/>
    <property type="match status" value="1"/>
</dbReference>
<dbReference type="Gene3D" id="1.20.140.10">
    <property type="entry name" value="Butyryl-CoA Dehydrogenase, subunit A, domain 3"/>
    <property type="match status" value="1"/>
</dbReference>
<dbReference type="InterPro" id="IPR009075">
    <property type="entry name" value="AcylCo_DH/oxidase_C"/>
</dbReference>
<dbReference type="InterPro" id="IPR013786">
    <property type="entry name" value="AcylCoA_DH/ox_N"/>
</dbReference>
<dbReference type="InterPro" id="IPR006091">
    <property type="entry name" value="Acyl-CoA_Oxase/DH_mid-dom"/>
</dbReference>
<sequence length="404" mass="44240">MTRSSASLASTFFNDEHIAVAEAVDIYLDSLGDRKNELLSKIFQEKRYPEELMVAMAKLGLFGTLIPKDYGGSEVGLLAMVVAMERFSAYGLENTLALLTTMDTLAIMEGGTEPQKADLLPRIAQGELKLAFAITEPDAGTNSFNMRLRATKEDDGYHLNGEKAWITGVDRAEKLLVVARTTSIADLKAANLPKAYGLSLFLIPTDLDNLKLDKMRTYGIEGFSQFHLHFDDCVIPTDSLIGEENLGAKVLFHALNPERIVGASFAVGMTDYFVTKAVEYAKERKVFGDQPIGSYQGVAHPLARIRTNQEAARLLTYQAASLYDKKAPSSVVGTYANMAKYLASETCFEAADRAIQTFGGGGFVEDNMIIQMLAGARLSKTAPINNEMVLNFIAEHDLGLPRSY</sequence>
<dbReference type="Gene3D" id="1.10.540.10">
    <property type="entry name" value="Acyl-CoA dehydrogenase/oxidase, N-terminal domain"/>
    <property type="match status" value="1"/>
</dbReference>
<evidence type="ECO:0000256" key="4">
    <source>
        <dbReference type="ARBA" id="ARBA00022827"/>
    </source>
</evidence>
<name>A0A0D8HK00_9ACTN</name>
<accession>A0A0D8HK00</accession>
<reference evidence="9 10" key="1">
    <citation type="submission" date="2015-01" db="EMBL/GenBank/DDBJ databases">
        <title>Draft genome of the acidophilic iron oxidizer Acidithrix ferrooxidans strain Py-F3.</title>
        <authorList>
            <person name="Poehlein A."/>
            <person name="Eisen S."/>
            <person name="Schloemann M."/>
            <person name="Johnson B.D."/>
            <person name="Daniel R."/>
            <person name="Muehling M."/>
        </authorList>
    </citation>
    <scope>NUCLEOTIDE SEQUENCE [LARGE SCALE GENOMIC DNA]</scope>
    <source>
        <strain evidence="9 10">Py-F3</strain>
    </source>
</reference>
<evidence type="ECO:0000259" key="6">
    <source>
        <dbReference type="Pfam" id="PF00441"/>
    </source>
</evidence>
<dbReference type="EC" id="1.3.99.-" evidence="9"/>
<dbReference type="PANTHER" id="PTHR43884:SF12">
    <property type="entry name" value="ISOVALERYL-COA DEHYDROGENASE, MITOCHONDRIAL-RELATED"/>
    <property type="match status" value="1"/>
</dbReference>
<dbReference type="RefSeq" id="WP_052604711.1">
    <property type="nucleotide sequence ID" value="NZ_JXYS01000023.1"/>
</dbReference>
<dbReference type="Proteomes" id="UP000032360">
    <property type="component" value="Unassembled WGS sequence"/>
</dbReference>
<feature type="domain" description="Acyl-CoA dehydrogenase/oxidase N-terminal" evidence="8">
    <location>
        <begin position="39"/>
        <end position="127"/>
    </location>
</feature>
<evidence type="ECO:0000259" key="8">
    <source>
        <dbReference type="Pfam" id="PF02771"/>
    </source>
</evidence>
<organism evidence="9 10">
    <name type="scientific">Acidithrix ferrooxidans</name>
    <dbReference type="NCBI Taxonomy" id="1280514"/>
    <lineage>
        <taxon>Bacteria</taxon>
        <taxon>Bacillati</taxon>
        <taxon>Actinomycetota</taxon>
        <taxon>Acidimicrobiia</taxon>
        <taxon>Acidimicrobiales</taxon>
        <taxon>Acidimicrobiaceae</taxon>
        <taxon>Acidithrix</taxon>
    </lineage>
</organism>
<proteinExistence type="inferred from homology"/>
<evidence type="ECO:0000256" key="1">
    <source>
        <dbReference type="ARBA" id="ARBA00001974"/>
    </source>
</evidence>
<dbReference type="SUPFAM" id="SSF47203">
    <property type="entry name" value="Acyl-CoA dehydrogenase C-terminal domain-like"/>
    <property type="match status" value="1"/>
</dbReference>
<dbReference type="CDD" id="cd00567">
    <property type="entry name" value="ACAD"/>
    <property type="match status" value="1"/>
</dbReference>
<dbReference type="GO" id="GO:0050660">
    <property type="term" value="F:flavin adenine dinucleotide binding"/>
    <property type="evidence" value="ECO:0007669"/>
    <property type="project" value="InterPro"/>
</dbReference>
<dbReference type="GO" id="GO:0003995">
    <property type="term" value="F:acyl-CoA dehydrogenase activity"/>
    <property type="evidence" value="ECO:0007669"/>
    <property type="project" value="TreeGrafter"/>
</dbReference>
<gene>
    <name evidence="9" type="ORF">AXFE_09500</name>
</gene>
<comment type="caution">
    <text evidence="9">The sequence shown here is derived from an EMBL/GenBank/DDBJ whole genome shotgun (WGS) entry which is preliminary data.</text>
</comment>
<evidence type="ECO:0000313" key="9">
    <source>
        <dbReference type="EMBL" id="KJF18204.1"/>
    </source>
</evidence>
<dbReference type="AlphaFoldDB" id="A0A0D8HK00"/>
<feature type="domain" description="Acyl-CoA dehydrogenase/oxidase C-terminal" evidence="6">
    <location>
        <begin position="247"/>
        <end position="396"/>
    </location>
</feature>
<dbReference type="InterPro" id="IPR036250">
    <property type="entry name" value="AcylCo_DH-like_C"/>
</dbReference>
<dbReference type="OrthoDB" id="8876745at2"/>
<keyword evidence="10" id="KW-1185">Reference proteome</keyword>
<dbReference type="SUPFAM" id="SSF56645">
    <property type="entry name" value="Acyl-CoA dehydrogenase NM domain-like"/>
    <property type="match status" value="1"/>
</dbReference>
<dbReference type="Gene3D" id="2.40.110.10">
    <property type="entry name" value="Butyryl-CoA Dehydrogenase, subunit A, domain 2"/>
    <property type="match status" value="1"/>
</dbReference>
<dbReference type="InterPro" id="IPR009100">
    <property type="entry name" value="AcylCoA_DH/oxidase_NM_dom_sf"/>
</dbReference>
<dbReference type="PATRIC" id="fig|1280514.3.peg.1247"/>
<evidence type="ECO:0000256" key="5">
    <source>
        <dbReference type="RuleBase" id="RU362125"/>
    </source>
</evidence>
<dbReference type="STRING" id="1280514.AXFE_09500"/>
<keyword evidence="3 5" id="KW-0285">Flavoprotein</keyword>
<comment type="cofactor">
    <cofactor evidence="1 5">
        <name>FAD</name>
        <dbReference type="ChEBI" id="CHEBI:57692"/>
    </cofactor>
</comment>